<keyword evidence="3" id="KW-1185">Reference proteome</keyword>
<keyword evidence="1" id="KW-0812">Transmembrane</keyword>
<keyword evidence="1" id="KW-1133">Transmembrane helix</keyword>
<accession>A0ABW1IS51</accession>
<gene>
    <name evidence="2" type="ORF">ACFPXP_15905</name>
</gene>
<dbReference type="EMBL" id="JBHSQV010000172">
    <property type="protein sequence ID" value="MFC5987891.1"/>
    <property type="molecule type" value="Genomic_DNA"/>
</dbReference>
<reference evidence="3" key="1">
    <citation type="journal article" date="2019" name="Int. J. Syst. Evol. Microbiol.">
        <title>The Global Catalogue of Microorganisms (GCM) 10K type strain sequencing project: providing services to taxonomists for standard genome sequencing and annotation.</title>
        <authorList>
            <consortium name="The Broad Institute Genomics Platform"/>
            <consortium name="The Broad Institute Genome Sequencing Center for Infectious Disease"/>
            <person name="Wu L."/>
            <person name="Ma J."/>
        </authorList>
    </citation>
    <scope>NUCLEOTIDE SEQUENCE [LARGE SCALE GENOMIC DNA]</scope>
    <source>
        <strain evidence="3">CCM 8749</strain>
    </source>
</reference>
<evidence type="ECO:0000313" key="2">
    <source>
        <dbReference type="EMBL" id="MFC5987891.1"/>
    </source>
</evidence>
<keyword evidence="1" id="KW-0472">Membrane</keyword>
<dbReference type="RefSeq" id="WP_379895309.1">
    <property type="nucleotide sequence ID" value="NZ_CBCSCT010000029.1"/>
</dbReference>
<feature type="transmembrane region" description="Helical" evidence="1">
    <location>
        <begin position="55"/>
        <end position="75"/>
    </location>
</feature>
<sequence>MHPFTQVRQSLRAWLAPYRWIQSVLPYHLYIMLGGVGAMLLNDLFIYGLDEYVRVISILSTIGYWAFLFGMLLTLISASTQYLSYALWAYVLHVLIPFEYFTFGTVLRAAVYVALGVLAYQYYTKEKQ</sequence>
<organism evidence="2 3">
    <name type="scientific">Marinicrinis lubricantis</name>
    <dbReference type="NCBI Taxonomy" id="2086470"/>
    <lineage>
        <taxon>Bacteria</taxon>
        <taxon>Bacillati</taxon>
        <taxon>Bacillota</taxon>
        <taxon>Bacilli</taxon>
        <taxon>Bacillales</taxon>
        <taxon>Paenibacillaceae</taxon>
    </lineage>
</organism>
<protein>
    <submittedName>
        <fullName evidence="2">Uncharacterized protein</fullName>
    </submittedName>
</protein>
<feature type="transmembrane region" description="Helical" evidence="1">
    <location>
        <begin position="29"/>
        <end position="49"/>
    </location>
</feature>
<evidence type="ECO:0000313" key="3">
    <source>
        <dbReference type="Proteomes" id="UP001596250"/>
    </source>
</evidence>
<name>A0ABW1IS51_9BACL</name>
<evidence type="ECO:0000256" key="1">
    <source>
        <dbReference type="SAM" id="Phobius"/>
    </source>
</evidence>
<feature type="transmembrane region" description="Helical" evidence="1">
    <location>
        <begin position="106"/>
        <end position="123"/>
    </location>
</feature>
<comment type="caution">
    <text evidence="2">The sequence shown here is derived from an EMBL/GenBank/DDBJ whole genome shotgun (WGS) entry which is preliminary data.</text>
</comment>
<proteinExistence type="predicted"/>
<dbReference type="Proteomes" id="UP001596250">
    <property type="component" value="Unassembled WGS sequence"/>
</dbReference>